<accession>A0A914Q5P8</accession>
<sequence length="66" mass="7914">MQNDFEIEFFELHNNCYQTAVSVEEKQLLSRLETIAVCTTAPNRLHHRIEQLRNYLQSNKEGSRRY</sequence>
<proteinExistence type="predicted"/>
<dbReference type="AlphaFoldDB" id="A0A914Q5P8"/>
<dbReference type="Proteomes" id="UP000887578">
    <property type="component" value="Unplaced"/>
</dbReference>
<protein>
    <submittedName>
        <fullName evidence="2">Uncharacterized protein</fullName>
    </submittedName>
</protein>
<organism evidence="1 2">
    <name type="scientific">Panagrolaimus davidi</name>
    <dbReference type="NCBI Taxonomy" id="227884"/>
    <lineage>
        <taxon>Eukaryota</taxon>
        <taxon>Metazoa</taxon>
        <taxon>Ecdysozoa</taxon>
        <taxon>Nematoda</taxon>
        <taxon>Chromadorea</taxon>
        <taxon>Rhabditida</taxon>
        <taxon>Tylenchina</taxon>
        <taxon>Panagrolaimomorpha</taxon>
        <taxon>Panagrolaimoidea</taxon>
        <taxon>Panagrolaimidae</taxon>
        <taxon>Panagrolaimus</taxon>
    </lineage>
</organism>
<dbReference type="WBParaSite" id="PDA_v2.g26674.t1">
    <property type="protein sequence ID" value="PDA_v2.g26674.t1"/>
    <property type="gene ID" value="PDA_v2.g26674"/>
</dbReference>
<reference evidence="2" key="1">
    <citation type="submission" date="2022-11" db="UniProtKB">
        <authorList>
            <consortium name="WormBaseParasite"/>
        </authorList>
    </citation>
    <scope>IDENTIFICATION</scope>
</reference>
<evidence type="ECO:0000313" key="2">
    <source>
        <dbReference type="WBParaSite" id="PDA_v2.g26674.t1"/>
    </source>
</evidence>
<keyword evidence="1" id="KW-1185">Reference proteome</keyword>
<name>A0A914Q5P8_9BILA</name>
<evidence type="ECO:0000313" key="1">
    <source>
        <dbReference type="Proteomes" id="UP000887578"/>
    </source>
</evidence>